<dbReference type="Gene3D" id="3.90.226.10">
    <property type="entry name" value="2-enoyl-CoA Hydratase, Chain A, domain 1"/>
    <property type="match status" value="1"/>
</dbReference>
<dbReference type="GO" id="GO:0006508">
    <property type="term" value="P:proteolysis"/>
    <property type="evidence" value="ECO:0007669"/>
    <property type="project" value="UniProtKB-KW"/>
</dbReference>
<gene>
    <name evidence="3" type="ORF">WMO39_07645</name>
</gene>
<keyword evidence="3" id="KW-0378">Hydrolase</keyword>
<accession>A0ABV1FCC1</accession>
<evidence type="ECO:0000313" key="4">
    <source>
        <dbReference type="Proteomes" id="UP001490816"/>
    </source>
</evidence>
<dbReference type="SUPFAM" id="SSF52096">
    <property type="entry name" value="ClpP/crotonase"/>
    <property type="match status" value="1"/>
</dbReference>
<comment type="similarity">
    <text evidence="1">Belongs to the peptidase S14 family.</text>
</comment>
<dbReference type="Proteomes" id="UP001490816">
    <property type="component" value="Unassembled WGS sequence"/>
</dbReference>
<dbReference type="Pfam" id="PF00574">
    <property type="entry name" value="CLP_protease"/>
    <property type="match status" value="1"/>
</dbReference>
<keyword evidence="4" id="KW-1185">Reference proteome</keyword>
<dbReference type="RefSeq" id="WP_117949154.1">
    <property type="nucleotide sequence ID" value="NZ_JBBMEZ010000019.1"/>
</dbReference>
<dbReference type="InterPro" id="IPR029045">
    <property type="entry name" value="ClpP/crotonase-like_dom_sf"/>
</dbReference>
<dbReference type="InterPro" id="IPR023562">
    <property type="entry name" value="ClpP/TepA"/>
</dbReference>
<evidence type="ECO:0000256" key="1">
    <source>
        <dbReference type="ARBA" id="ARBA00007039"/>
    </source>
</evidence>
<protein>
    <submittedName>
        <fullName evidence="3">ATP-dependent Clp protease proteolytic subunit</fullName>
    </submittedName>
</protein>
<dbReference type="PRINTS" id="PR00127">
    <property type="entry name" value="CLPPROTEASEP"/>
</dbReference>
<evidence type="ECO:0000256" key="2">
    <source>
        <dbReference type="SAM" id="MobiDB-lite"/>
    </source>
</evidence>
<proteinExistence type="inferred from homology"/>
<keyword evidence="3" id="KW-0645">Protease</keyword>
<name>A0ABV1FCC1_9FIRM</name>
<feature type="region of interest" description="Disordered" evidence="2">
    <location>
        <begin position="1"/>
        <end position="44"/>
    </location>
</feature>
<organism evidence="3 4">
    <name type="scientific">Ruminococcoides intestinale</name>
    <dbReference type="NCBI Taxonomy" id="3133162"/>
    <lineage>
        <taxon>Bacteria</taxon>
        <taxon>Bacillati</taxon>
        <taxon>Bacillota</taxon>
        <taxon>Clostridia</taxon>
        <taxon>Eubacteriales</taxon>
        <taxon>Oscillospiraceae</taxon>
        <taxon>Ruminococcoides</taxon>
    </lineage>
</organism>
<sequence>MPQKSKSSKVSSKKGNYVKNPALDDDPQKLANDSPISEEQTDRIGETGSVLTTHKDCVLHCLTIIGQIEGHYILSQQNKTTKYEHVIPLLVSVEEDERIDGLLVLINTVGGDVEAGLAIAEVISGMKKPTVSIVLGGGHSIGIPLAVAAKKSFIAKSASMTVHPVRTTGLTLGVPQTFEYFQRMQDRITTFVAENSNITKDRYNQLVLNTGELVMDIGTILEGEEAVEEGLIDEVGTVSDAIDALYDLIKENKGSKPKSAKSRSKKQEK</sequence>
<comment type="caution">
    <text evidence="3">The sequence shown here is derived from an EMBL/GenBank/DDBJ whole genome shotgun (WGS) entry which is preliminary data.</text>
</comment>
<evidence type="ECO:0000313" key="3">
    <source>
        <dbReference type="EMBL" id="MEQ2470198.1"/>
    </source>
</evidence>
<reference evidence="3 4" key="1">
    <citation type="submission" date="2024-03" db="EMBL/GenBank/DDBJ databases">
        <title>Human intestinal bacterial collection.</title>
        <authorList>
            <person name="Pauvert C."/>
            <person name="Hitch T.C.A."/>
            <person name="Clavel T."/>
        </authorList>
    </citation>
    <scope>NUCLEOTIDE SEQUENCE [LARGE SCALE GENOMIC DNA]</scope>
    <source>
        <strain evidence="3 4">CLA-JM-H38</strain>
    </source>
</reference>
<dbReference type="EMBL" id="JBBMEZ010000019">
    <property type="protein sequence ID" value="MEQ2470198.1"/>
    <property type="molecule type" value="Genomic_DNA"/>
</dbReference>
<dbReference type="GO" id="GO:0008233">
    <property type="term" value="F:peptidase activity"/>
    <property type="evidence" value="ECO:0007669"/>
    <property type="project" value="UniProtKB-KW"/>
</dbReference>
<feature type="compositionally biased region" description="Low complexity" evidence="2">
    <location>
        <begin position="1"/>
        <end position="14"/>
    </location>
</feature>
<dbReference type="InterPro" id="IPR001907">
    <property type="entry name" value="ClpP"/>
</dbReference>